<accession>A0AAN6VK07</accession>
<dbReference type="Proteomes" id="UP001302745">
    <property type="component" value="Unassembled WGS sequence"/>
</dbReference>
<gene>
    <name evidence="1" type="ORF">C8A00DRAFT_15772</name>
</gene>
<organism evidence="1 2">
    <name type="scientific">Chaetomidium leptoderma</name>
    <dbReference type="NCBI Taxonomy" id="669021"/>
    <lineage>
        <taxon>Eukaryota</taxon>
        <taxon>Fungi</taxon>
        <taxon>Dikarya</taxon>
        <taxon>Ascomycota</taxon>
        <taxon>Pezizomycotina</taxon>
        <taxon>Sordariomycetes</taxon>
        <taxon>Sordariomycetidae</taxon>
        <taxon>Sordariales</taxon>
        <taxon>Chaetomiaceae</taxon>
        <taxon>Chaetomidium</taxon>
    </lineage>
</organism>
<proteinExistence type="predicted"/>
<name>A0AAN6VK07_9PEZI</name>
<reference evidence="1" key="1">
    <citation type="journal article" date="2023" name="Mol. Phylogenet. Evol.">
        <title>Genome-scale phylogeny and comparative genomics of the fungal order Sordariales.</title>
        <authorList>
            <person name="Hensen N."/>
            <person name="Bonometti L."/>
            <person name="Westerberg I."/>
            <person name="Brannstrom I.O."/>
            <person name="Guillou S."/>
            <person name="Cros-Aarteil S."/>
            <person name="Calhoun S."/>
            <person name="Haridas S."/>
            <person name="Kuo A."/>
            <person name="Mondo S."/>
            <person name="Pangilinan J."/>
            <person name="Riley R."/>
            <person name="LaButti K."/>
            <person name="Andreopoulos B."/>
            <person name="Lipzen A."/>
            <person name="Chen C."/>
            <person name="Yan M."/>
            <person name="Daum C."/>
            <person name="Ng V."/>
            <person name="Clum A."/>
            <person name="Steindorff A."/>
            <person name="Ohm R.A."/>
            <person name="Martin F."/>
            <person name="Silar P."/>
            <person name="Natvig D.O."/>
            <person name="Lalanne C."/>
            <person name="Gautier V."/>
            <person name="Ament-Velasquez S.L."/>
            <person name="Kruys A."/>
            <person name="Hutchinson M.I."/>
            <person name="Powell A.J."/>
            <person name="Barry K."/>
            <person name="Miller A.N."/>
            <person name="Grigoriev I.V."/>
            <person name="Debuchy R."/>
            <person name="Gladieux P."/>
            <person name="Hiltunen Thoren M."/>
            <person name="Johannesson H."/>
        </authorList>
    </citation>
    <scope>NUCLEOTIDE SEQUENCE</scope>
    <source>
        <strain evidence="1">CBS 538.74</strain>
    </source>
</reference>
<comment type="caution">
    <text evidence="1">The sequence shown here is derived from an EMBL/GenBank/DDBJ whole genome shotgun (WGS) entry which is preliminary data.</text>
</comment>
<keyword evidence="2" id="KW-1185">Reference proteome</keyword>
<evidence type="ECO:0000313" key="1">
    <source>
        <dbReference type="EMBL" id="KAK4152987.1"/>
    </source>
</evidence>
<dbReference type="AlphaFoldDB" id="A0AAN6VK07"/>
<sequence length="398" mass="46294">MIIYAHADPEPLKPLLALTASSLASLTSLKIILNQVSCHRHEQYGADPLCCLDGREANWSGVYHCHSHYDTHLLPRELRLRILEYTDLIVPSRDVAWSRQDQGYLTFHSESEFAHDYEYRRQFFGCWFPSNTQTPQGPRPYTGCFCRRRHSAFSSFTCKCWAPPGPALFLVCRTLYQDAVLTFYSGNRFIVYDYRADPPWGLPLMDENPRGPVPVYDYPNERLAASQFLREVVPAHCLGHLRFLELVFPPYRPRSWPRLESAATQDWRATVDWLQDKINAPGLTLRVVGGDVSDWTPDSYSDPITVSEGHTIKEAYMNRLRPLRQLGLTRFYAHLPDPWQRREPQNEDISQELIEDGKRRMKSMAERFVMGDQYESLYANNKEEPGLSLWELFHYHDT</sequence>
<protein>
    <submittedName>
        <fullName evidence="1">Uncharacterized protein</fullName>
    </submittedName>
</protein>
<dbReference type="EMBL" id="MU856955">
    <property type="protein sequence ID" value="KAK4152987.1"/>
    <property type="molecule type" value="Genomic_DNA"/>
</dbReference>
<reference evidence="1" key="2">
    <citation type="submission" date="2023-05" db="EMBL/GenBank/DDBJ databases">
        <authorList>
            <consortium name="Lawrence Berkeley National Laboratory"/>
            <person name="Steindorff A."/>
            <person name="Hensen N."/>
            <person name="Bonometti L."/>
            <person name="Westerberg I."/>
            <person name="Brannstrom I.O."/>
            <person name="Guillou S."/>
            <person name="Cros-Aarteil S."/>
            <person name="Calhoun S."/>
            <person name="Haridas S."/>
            <person name="Kuo A."/>
            <person name="Mondo S."/>
            <person name="Pangilinan J."/>
            <person name="Riley R."/>
            <person name="Labutti K."/>
            <person name="Andreopoulos B."/>
            <person name="Lipzen A."/>
            <person name="Chen C."/>
            <person name="Yanf M."/>
            <person name="Daum C."/>
            <person name="Ng V."/>
            <person name="Clum A."/>
            <person name="Ohm R."/>
            <person name="Martin F."/>
            <person name="Silar P."/>
            <person name="Natvig D."/>
            <person name="Lalanne C."/>
            <person name="Gautier V."/>
            <person name="Ament-Velasquez S.L."/>
            <person name="Kruys A."/>
            <person name="Hutchinson M.I."/>
            <person name="Powell A.J."/>
            <person name="Barry K."/>
            <person name="Miller A.N."/>
            <person name="Grigoriev I.V."/>
            <person name="Debuchy R."/>
            <person name="Gladieux P."/>
            <person name="Thoren M.H."/>
            <person name="Johannesson H."/>
        </authorList>
    </citation>
    <scope>NUCLEOTIDE SEQUENCE</scope>
    <source>
        <strain evidence="1">CBS 538.74</strain>
    </source>
</reference>
<evidence type="ECO:0000313" key="2">
    <source>
        <dbReference type="Proteomes" id="UP001302745"/>
    </source>
</evidence>